<dbReference type="Proteomes" id="UP001374579">
    <property type="component" value="Unassembled WGS sequence"/>
</dbReference>
<feature type="region of interest" description="Disordered" evidence="1">
    <location>
        <begin position="27"/>
        <end position="74"/>
    </location>
</feature>
<dbReference type="Pfam" id="PF05699">
    <property type="entry name" value="Dimer_Tnp_hAT"/>
    <property type="match status" value="1"/>
</dbReference>
<keyword evidence="4" id="KW-1185">Reference proteome</keyword>
<dbReference type="SMART" id="SM00597">
    <property type="entry name" value="ZnF_TTF"/>
    <property type="match status" value="1"/>
</dbReference>
<feature type="domain" description="TTF-type" evidence="2">
    <location>
        <begin position="109"/>
        <end position="201"/>
    </location>
</feature>
<gene>
    <name evidence="3" type="ORF">V1264_016068</name>
</gene>
<organism evidence="3 4">
    <name type="scientific">Littorina saxatilis</name>
    <dbReference type="NCBI Taxonomy" id="31220"/>
    <lineage>
        <taxon>Eukaryota</taxon>
        <taxon>Metazoa</taxon>
        <taxon>Spiralia</taxon>
        <taxon>Lophotrochozoa</taxon>
        <taxon>Mollusca</taxon>
        <taxon>Gastropoda</taxon>
        <taxon>Caenogastropoda</taxon>
        <taxon>Littorinimorpha</taxon>
        <taxon>Littorinoidea</taxon>
        <taxon>Littorinidae</taxon>
        <taxon>Littorina</taxon>
    </lineage>
</organism>
<dbReference type="AlphaFoldDB" id="A0AAN9BNA1"/>
<dbReference type="Pfam" id="PF14291">
    <property type="entry name" value="DUF4371"/>
    <property type="match status" value="1"/>
</dbReference>
<dbReference type="InterPro" id="IPR006580">
    <property type="entry name" value="Znf_TTF"/>
</dbReference>
<dbReference type="GO" id="GO:0046983">
    <property type="term" value="F:protein dimerization activity"/>
    <property type="evidence" value="ECO:0007669"/>
    <property type="project" value="InterPro"/>
</dbReference>
<protein>
    <recommendedName>
        <fullName evidence="2">TTF-type domain-containing protein</fullName>
    </recommendedName>
</protein>
<name>A0AAN9BNA1_9CAEN</name>
<dbReference type="PANTHER" id="PTHR46289:SF14">
    <property type="entry name" value="DUF4371 DOMAIN-CONTAINING PROTEIN"/>
    <property type="match status" value="1"/>
</dbReference>
<comment type="caution">
    <text evidence="3">The sequence shown here is derived from an EMBL/GenBank/DDBJ whole genome shotgun (WGS) entry which is preliminary data.</text>
</comment>
<accession>A0AAN9BNA1</accession>
<evidence type="ECO:0000256" key="1">
    <source>
        <dbReference type="SAM" id="MobiDB-lite"/>
    </source>
</evidence>
<feature type="compositionally biased region" description="Polar residues" evidence="1">
    <location>
        <begin position="44"/>
        <end position="53"/>
    </location>
</feature>
<dbReference type="InterPro" id="IPR052958">
    <property type="entry name" value="IFN-induced_PKR_regulator"/>
</dbReference>
<sequence>MPKRKTLKDSDATGIQKLEYFFSSASAAEGAGDAPCKSKKLKEQPSSSKSQDVQDPGPPSRHSLHGKSPDLGHFVEKAPASEDEMLLLLTKHWTPPKDFTFPVTEMYNKKRKFQRHWLDTYSWLVYSPAVDGALCKHCMMFATGGDKGKFVRTPFRNWNKAVDEIKEHSSLAYHQDAMAKSEKFVYNMRNPEATIKCKLNEEAAKQISTNRQILASVFKCVIFCGKQNLALRGHRDDGILEEKNRSMFNALLNFRIDAGDEVLKEHLASCDERASYISKTTQNRMIEIVGEQIRENILKEVKSARYFAVLADEVTDTSNWEQMSLVLRFVDSQQDIREEFLAFVPCEEVSGEGLTNKIVEKLEEWGLDVADIRGQAYDGAANMAGKFKGVKSRILELNDKALFFHCASHCLSLCVVKACQVPYVKNMMGTMKQLALFFSNSPKRQRKLEQVIGDAMPDSRKEKLVDLCRTRWVEKIQAFETFALLFKPVIDCLGQITEDKATWDSKAVIEASGLLSSMSCGSFLTAFIVTQECLQYLKPLTVKLQKVAQDVSSAYKEVADITQCIKDLRDNVDKAFHVWFQKARTMAETLGVTIEKPRVAGRQTLRDNQPADTPEVYYRITVAVPFLDHLCTELQSRFQNSQLAGDGLQLVPSCIAQLPKGFTSLPDGIKGLASLWEADLPAIGGIQAEIHRWAVKWCTAAESCPVPTTLVEALKHCDSEYFPNIHKMLQLLCTLPITTAECERTNSSLRILKNFMRSTMVEDRLNGLALMCIHWGMTIDIEAAVDTFAQKFKTHMTFLPKHLLKM</sequence>
<dbReference type="InterPro" id="IPR025398">
    <property type="entry name" value="DUF4371"/>
</dbReference>
<dbReference type="SUPFAM" id="SSF53098">
    <property type="entry name" value="Ribonuclease H-like"/>
    <property type="match status" value="1"/>
</dbReference>
<dbReference type="InterPro" id="IPR012337">
    <property type="entry name" value="RNaseH-like_sf"/>
</dbReference>
<evidence type="ECO:0000313" key="3">
    <source>
        <dbReference type="EMBL" id="KAK7108313.1"/>
    </source>
</evidence>
<dbReference type="PANTHER" id="PTHR46289">
    <property type="entry name" value="52 KDA REPRESSOR OF THE INHIBITOR OF THE PROTEIN KINASE-LIKE PROTEIN-RELATED"/>
    <property type="match status" value="1"/>
</dbReference>
<evidence type="ECO:0000313" key="4">
    <source>
        <dbReference type="Proteomes" id="UP001374579"/>
    </source>
</evidence>
<evidence type="ECO:0000259" key="2">
    <source>
        <dbReference type="SMART" id="SM00597"/>
    </source>
</evidence>
<reference evidence="3 4" key="1">
    <citation type="submission" date="2024-02" db="EMBL/GenBank/DDBJ databases">
        <title>Chromosome-scale genome assembly of the rough periwinkle Littorina saxatilis.</title>
        <authorList>
            <person name="De Jode A."/>
            <person name="Faria R."/>
            <person name="Formenti G."/>
            <person name="Sims Y."/>
            <person name="Smith T.P."/>
            <person name="Tracey A."/>
            <person name="Wood J.M.D."/>
            <person name="Zagrodzka Z.B."/>
            <person name="Johannesson K."/>
            <person name="Butlin R.K."/>
            <person name="Leder E.H."/>
        </authorList>
    </citation>
    <scope>NUCLEOTIDE SEQUENCE [LARGE SCALE GENOMIC DNA]</scope>
    <source>
        <strain evidence="3">Snail1</strain>
        <tissue evidence="3">Muscle</tissue>
    </source>
</reference>
<dbReference type="EMBL" id="JBAMIC010000004">
    <property type="protein sequence ID" value="KAK7108313.1"/>
    <property type="molecule type" value="Genomic_DNA"/>
</dbReference>
<proteinExistence type="predicted"/>
<dbReference type="InterPro" id="IPR008906">
    <property type="entry name" value="HATC_C_dom"/>
</dbReference>